<comment type="caution">
    <text evidence="4">The sequence shown here is derived from an EMBL/GenBank/DDBJ whole genome shotgun (WGS) entry which is preliminary data.</text>
</comment>
<dbReference type="Pfam" id="PF03938">
    <property type="entry name" value="OmpH"/>
    <property type="match status" value="1"/>
</dbReference>
<dbReference type="GO" id="GO:0050821">
    <property type="term" value="P:protein stabilization"/>
    <property type="evidence" value="ECO:0007669"/>
    <property type="project" value="TreeGrafter"/>
</dbReference>
<keyword evidence="2 3" id="KW-0732">Signal</keyword>
<dbReference type="Gene3D" id="3.30.910.20">
    <property type="entry name" value="Skp domain"/>
    <property type="match status" value="1"/>
</dbReference>
<reference evidence="4 5" key="1">
    <citation type="submission" date="2018-03" db="EMBL/GenBank/DDBJ databases">
        <title>Genomic Encyclopedia of Archaeal and Bacterial Type Strains, Phase II (KMG-II): from individual species to whole genera.</title>
        <authorList>
            <person name="Goeker M."/>
        </authorList>
    </citation>
    <scope>NUCLEOTIDE SEQUENCE [LARGE SCALE GENOMIC DNA]</scope>
    <source>
        <strain evidence="4 5">DSM 28229</strain>
    </source>
</reference>
<evidence type="ECO:0000256" key="3">
    <source>
        <dbReference type="SAM" id="SignalP"/>
    </source>
</evidence>
<dbReference type="GO" id="GO:0005829">
    <property type="term" value="C:cytosol"/>
    <property type="evidence" value="ECO:0007669"/>
    <property type="project" value="TreeGrafter"/>
</dbReference>
<protein>
    <submittedName>
        <fullName evidence="4">Periplasmic chaperone for outer membrane proteins Skp</fullName>
    </submittedName>
</protein>
<name>A0A315ZI72_SEDFL</name>
<evidence type="ECO:0000256" key="1">
    <source>
        <dbReference type="ARBA" id="ARBA00009091"/>
    </source>
</evidence>
<evidence type="ECO:0000313" key="5">
    <source>
        <dbReference type="Proteomes" id="UP000245535"/>
    </source>
</evidence>
<feature type="chain" id="PRO_5016260416" evidence="3">
    <location>
        <begin position="20"/>
        <end position="176"/>
    </location>
</feature>
<comment type="similarity">
    <text evidence="1">Belongs to the Skp family.</text>
</comment>
<dbReference type="InterPro" id="IPR024930">
    <property type="entry name" value="Skp_dom_sf"/>
</dbReference>
<dbReference type="RefSeq" id="WP_109615907.1">
    <property type="nucleotide sequence ID" value="NZ_QGDO01000001.1"/>
</dbReference>
<organism evidence="4 5">
    <name type="scientific">Sediminitomix flava</name>
    <dbReference type="NCBI Taxonomy" id="379075"/>
    <lineage>
        <taxon>Bacteria</taxon>
        <taxon>Pseudomonadati</taxon>
        <taxon>Bacteroidota</taxon>
        <taxon>Cytophagia</taxon>
        <taxon>Cytophagales</taxon>
        <taxon>Flammeovirgaceae</taxon>
        <taxon>Sediminitomix</taxon>
    </lineage>
</organism>
<sequence length="176" mass="20885">MKSLFLLLFTFSISISAYAQKFGYIDTQVIMDQMPEYQEAQKMLDEFASEWKQEIKDRRKKIDDMEREYLQDEILLTEEMKEERLAEIATVKDELYKYQNNAFGYEGLLFLKRQELVKPIQDQIAKAAETVCKKKKLQFLFDKSADLIMIYSDPKHNYTDFVLEELDLGDPEDTTK</sequence>
<dbReference type="PANTHER" id="PTHR35089:SF1">
    <property type="entry name" value="CHAPERONE PROTEIN SKP"/>
    <property type="match status" value="1"/>
</dbReference>
<gene>
    <name evidence="4" type="ORF">BC781_101773</name>
</gene>
<dbReference type="AlphaFoldDB" id="A0A315ZI72"/>
<proteinExistence type="inferred from homology"/>
<dbReference type="InterPro" id="IPR005632">
    <property type="entry name" value="Chaperone_Skp"/>
</dbReference>
<dbReference type="GO" id="GO:0051082">
    <property type="term" value="F:unfolded protein binding"/>
    <property type="evidence" value="ECO:0007669"/>
    <property type="project" value="InterPro"/>
</dbReference>
<dbReference type="SMART" id="SM00935">
    <property type="entry name" value="OmpH"/>
    <property type="match status" value="1"/>
</dbReference>
<dbReference type="Proteomes" id="UP000245535">
    <property type="component" value="Unassembled WGS sequence"/>
</dbReference>
<dbReference type="PANTHER" id="PTHR35089">
    <property type="entry name" value="CHAPERONE PROTEIN SKP"/>
    <property type="match status" value="1"/>
</dbReference>
<feature type="signal peptide" evidence="3">
    <location>
        <begin position="1"/>
        <end position="19"/>
    </location>
</feature>
<keyword evidence="5" id="KW-1185">Reference proteome</keyword>
<dbReference type="OrthoDB" id="9788552at2"/>
<dbReference type="EMBL" id="QGDO01000001">
    <property type="protein sequence ID" value="PWJ44414.1"/>
    <property type="molecule type" value="Genomic_DNA"/>
</dbReference>
<accession>A0A315ZI72</accession>
<evidence type="ECO:0000313" key="4">
    <source>
        <dbReference type="EMBL" id="PWJ44414.1"/>
    </source>
</evidence>
<evidence type="ECO:0000256" key="2">
    <source>
        <dbReference type="ARBA" id="ARBA00022729"/>
    </source>
</evidence>
<dbReference type="SUPFAM" id="SSF111384">
    <property type="entry name" value="OmpH-like"/>
    <property type="match status" value="1"/>
</dbReference>